<comment type="caution">
    <text evidence="1">The sequence shown here is derived from an EMBL/GenBank/DDBJ whole genome shotgun (WGS) entry which is preliminary data.</text>
</comment>
<reference evidence="1 2" key="1">
    <citation type="submission" date="2018-12" db="EMBL/GenBank/DDBJ databases">
        <title>Deinococcus radiophilus ATCC 27603 genome sequencing and assembly.</title>
        <authorList>
            <person name="Maclea K.S."/>
            <person name="Maynard C.R."/>
        </authorList>
    </citation>
    <scope>NUCLEOTIDE SEQUENCE [LARGE SCALE GENOMIC DNA]</scope>
    <source>
        <strain evidence="1 2">ATCC 27603</strain>
    </source>
</reference>
<accession>A0A3S0KZT5</accession>
<gene>
    <name evidence="1" type="ORF">EJ104_12875</name>
</gene>
<dbReference type="EMBL" id="RXPE01000046">
    <property type="protein sequence ID" value="RTR22117.1"/>
    <property type="molecule type" value="Genomic_DNA"/>
</dbReference>
<evidence type="ECO:0000313" key="1">
    <source>
        <dbReference type="EMBL" id="RTR22117.1"/>
    </source>
</evidence>
<name>A0A3S0KZT5_9DEIO</name>
<protein>
    <submittedName>
        <fullName evidence="1">Uncharacterized protein</fullName>
    </submittedName>
</protein>
<evidence type="ECO:0000313" key="2">
    <source>
        <dbReference type="Proteomes" id="UP000277766"/>
    </source>
</evidence>
<organism evidence="1 2">
    <name type="scientific">Deinococcus radiophilus</name>
    <dbReference type="NCBI Taxonomy" id="32062"/>
    <lineage>
        <taxon>Bacteria</taxon>
        <taxon>Thermotogati</taxon>
        <taxon>Deinococcota</taxon>
        <taxon>Deinococci</taxon>
        <taxon>Deinococcales</taxon>
        <taxon>Deinococcaceae</taxon>
        <taxon>Deinococcus</taxon>
    </lineage>
</organism>
<dbReference type="AlphaFoldDB" id="A0A3S0KZT5"/>
<sequence length="285" mass="32488">MLYTTKIDLSVAKQKKLHRSGQALLYDIAKRVRSGYSWWLIQEVAVSKVLRTVAVLSTKYGTERTSVQRAKDKAKDETAAVLFVWPVRNDPAGYTTKFRVLLLATEHLDGEIMFDARKKPLNVNLYSNRNAVFKLRGSLKDAKKPKLGYEWDWSLTAQSEQIMRERFMAQHANPAGLQKLLAAYKSLPMVSGYRRQLLEALKATKPAWKKSTTPAVSSYKLEVKNGTKPDLFSARYIPYIRGFPKLFNDPADTFETYLAANDKLQKEVRRVQLETVRSQHGGAEL</sequence>
<dbReference type="Proteomes" id="UP000277766">
    <property type="component" value="Unassembled WGS sequence"/>
</dbReference>
<proteinExistence type="predicted"/>
<dbReference type="RefSeq" id="WP_126353432.1">
    <property type="nucleotide sequence ID" value="NZ_CP086383.1"/>
</dbReference>
<keyword evidence="2" id="KW-1185">Reference proteome</keyword>